<keyword evidence="1" id="KW-1133">Transmembrane helix</keyword>
<dbReference type="EMBL" id="RJTL01000038">
    <property type="protein sequence ID" value="RNM03014.1"/>
    <property type="molecule type" value="Genomic_DNA"/>
</dbReference>
<keyword evidence="1" id="KW-0812">Transmembrane</keyword>
<gene>
    <name evidence="2" type="ORF">EGA29_19775</name>
</gene>
<name>A0A454TLN7_9RALS</name>
<dbReference type="Proteomes" id="UP000271222">
    <property type="component" value="Unassembled WGS sequence"/>
</dbReference>
<protein>
    <submittedName>
        <fullName evidence="2">Uncharacterized protein</fullName>
    </submittedName>
</protein>
<feature type="transmembrane region" description="Helical" evidence="1">
    <location>
        <begin position="52"/>
        <end position="72"/>
    </location>
</feature>
<sequence length="77" mass="8202">MSLVNLNASAMWLRKWRIALAIGFAIWLIGLSLMIIRMTAPWHPYSGTLSGLLLAGGTLVAMIAGLGCLGVFKSDGI</sequence>
<feature type="transmembrane region" description="Helical" evidence="1">
    <location>
        <begin position="18"/>
        <end position="40"/>
    </location>
</feature>
<keyword evidence="1" id="KW-0472">Membrane</keyword>
<dbReference type="AlphaFoldDB" id="A0A454TLN7"/>
<evidence type="ECO:0000313" key="3">
    <source>
        <dbReference type="Proteomes" id="UP000271222"/>
    </source>
</evidence>
<proteinExistence type="predicted"/>
<comment type="caution">
    <text evidence="2">The sequence shown here is derived from an EMBL/GenBank/DDBJ whole genome shotgun (WGS) entry which is preliminary data.</text>
</comment>
<organism evidence="2 3">
    <name type="scientific">Ralstonia pseudosolanacearum</name>
    <dbReference type="NCBI Taxonomy" id="1310165"/>
    <lineage>
        <taxon>Bacteria</taxon>
        <taxon>Pseudomonadati</taxon>
        <taxon>Pseudomonadota</taxon>
        <taxon>Betaproteobacteria</taxon>
        <taxon>Burkholderiales</taxon>
        <taxon>Burkholderiaceae</taxon>
        <taxon>Ralstonia</taxon>
        <taxon>Ralstonia solanacearum species complex</taxon>
    </lineage>
</organism>
<accession>A0A454TLN7</accession>
<reference evidence="2 3" key="1">
    <citation type="submission" date="2018-10" db="EMBL/GenBank/DDBJ databases">
        <title>Draft Genome Sequence of Ralstonia pseudosolanacearum (R. solanacearum phylotype I) Strain Tg03 Isolated from Luffa cylindrica in China.</title>
        <authorList>
            <person name="Yuan G.-Q."/>
            <person name="Li Q.-Q."/>
            <person name="Zhang Y.-W."/>
        </authorList>
    </citation>
    <scope>NUCLEOTIDE SEQUENCE [LARGE SCALE GENOMIC DNA]</scope>
    <source>
        <strain evidence="2 3">Tg03</strain>
    </source>
</reference>
<evidence type="ECO:0000313" key="2">
    <source>
        <dbReference type="EMBL" id="RNM03014.1"/>
    </source>
</evidence>
<evidence type="ECO:0000256" key="1">
    <source>
        <dbReference type="SAM" id="Phobius"/>
    </source>
</evidence>